<keyword evidence="2" id="KW-1185">Reference proteome</keyword>
<sequence>MRANYNTVSNKIHTNFVKRENFSRSPAFTSGTISAKFRTAVLNQTAERGNSNNLYTANTSTPLQQRAFFVRSPNTPQENRPNKADFLSMVAFGGQGFALDCFPCIAVFPPRQTLSPHTVESVAIAPNNQNTEQIAMIYQFLCVNRNATPYLEEIVQVQAINEDEARWQLTAKHALLATVGRYPDNQTQQATDRTARLNARLLAKFRPNHTAWEVAYA</sequence>
<dbReference type="RefSeq" id="WP_078236726.1">
    <property type="nucleotide sequence ID" value="NZ_MUYA01000006.1"/>
</dbReference>
<proteinExistence type="predicted"/>
<name>A0A1T0ASK2_9PAST</name>
<dbReference type="Proteomes" id="UP000190867">
    <property type="component" value="Unassembled WGS sequence"/>
</dbReference>
<evidence type="ECO:0000313" key="2">
    <source>
        <dbReference type="Proteomes" id="UP000190867"/>
    </source>
</evidence>
<comment type="caution">
    <text evidence="1">The sequence shown here is derived from an EMBL/GenBank/DDBJ whole genome shotgun (WGS) entry which is preliminary data.</text>
</comment>
<dbReference type="STRING" id="734.B0187_04775"/>
<gene>
    <name evidence="1" type="ORF">B0187_04775</name>
</gene>
<accession>A0A1T0ASK2</accession>
<dbReference type="AlphaFoldDB" id="A0A1T0ASK2"/>
<protein>
    <recommendedName>
        <fullName evidence="3">Host cell division inhibitor Icd-like protein</fullName>
    </recommendedName>
</protein>
<evidence type="ECO:0008006" key="3">
    <source>
        <dbReference type="Google" id="ProtNLM"/>
    </source>
</evidence>
<dbReference type="EMBL" id="MUYA01000006">
    <property type="protein sequence ID" value="OOR99409.1"/>
    <property type="molecule type" value="Genomic_DNA"/>
</dbReference>
<dbReference type="OrthoDB" id="5675328at2"/>
<organism evidence="1 2">
    <name type="scientific">Haemophilus paracuniculus</name>
    <dbReference type="NCBI Taxonomy" id="734"/>
    <lineage>
        <taxon>Bacteria</taxon>
        <taxon>Pseudomonadati</taxon>
        <taxon>Pseudomonadota</taxon>
        <taxon>Gammaproteobacteria</taxon>
        <taxon>Pasteurellales</taxon>
        <taxon>Pasteurellaceae</taxon>
        <taxon>Haemophilus</taxon>
    </lineage>
</organism>
<reference evidence="1 2" key="1">
    <citation type="submission" date="2017-02" db="EMBL/GenBank/DDBJ databases">
        <title>Draft genome sequence of Haemophilus paracuniculus CCUG 43573 type strain.</title>
        <authorList>
            <person name="Engstrom-Jakobsson H."/>
            <person name="Salva-Serra F."/>
            <person name="Thorell K."/>
            <person name="Gonzales-Siles L."/>
            <person name="Karlsson R."/>
            <person name="Boulund F."/>
            <person name="Engstrand L."/>
            <person name="Kristiansson E."/>
            <person name="Moore E."/>
        </authorList>
    </citation>
    <scope>NUCLEOTIDE SEQUENCE [LARGE SCALE GENOMIC DNA]</scope>
    <source>
        <strain evidence="1 2">CCUG 43573</strain>
    </source>
</reference>
<evidence type="ECO:0000313" key="1">
    <source>
        <dbReference type="EMBL" id="OOR99409.1"/>
    </source>
</evidence>